<keyword evidence="1" id="KW-0472">Membrane</keyword>
<reference evidence="2 3" key="1">
    <citation type="submission" date="2018-01" db="EMBL/GenBank/DDBJ databases">
        <title>The draft genome of Hanstruepera neustonica JCM19743.</title>
        <authorList>
            <person name="He R.-H."/>
            <person name="Du Z.-J."/>
        </authorList>
    </citation>
    <scope>NUCLEOTIDE SEQUENCE [LARGE SCALE GENOMIC DNA]</scope>
    <source>
        <strain evidence="2 3">JCM19743</strain>
    </source>
</reference>
<accession>A0A2K1DZE4</accession>
<evidence type="ECO:0000313" key="3">
    <source>
        <dbReference type="Proteomes" id="UP000236641"/>
    </source>
</evidence>
<organism evidence="2 3">
    <name type="scientific">Hanstruepera neustonica</name>
    <dbReference type="NCBI Taxonomy" id="1445657"/>
    <lineage>
        <taxon>Bacteria</taxon>
        <taxon>Pseudomonadati</taxon>
        <taxon>Bacteroidota</taxon>
        <taxon>Flavobacteriia</taxon>
        <taxon>Flavobacteriales</taxon>
        <taxon>Flavobacteriaceae</taxon>
        <taxon>Hanstruepera</taxon>
    </lineage>
</organism>
<name>A0A2K1DZE4_9FLAO</name>
<dbReference type="Proteomes" id="UP000236641">
    <property type="component" value="Unassembled WGS sequence"/>
</dbReference>
<feature type="transmembrane region" description="Helical" evidence="1">
    <location>
        <begin position="72"/>
        <end position="92"/>
    </location>
</feature>
<dbReference type="EMBL" id="POWF01000003">
    <property type="protein sequence ID" value="PNQ73385.1"/>
    <property type="molecule type" value="Genomic_DNA"/>
</dbReference>
<comment type="caution">
    <text evidence="2">The sequence shown here is derived from an EMBL/GenBank/DDBJ whole genome shotgun (WGS) entry which is preliminary data.</text>
</comment>
<keyword evidence="3" id="KW-1185">Reference proteome</keyword>
<keyword evidence="1" id="KW-0812">Transmembrane</keyword>
<evidence type="ECO:0000256" key="1">
    <source>
        <dbReference type="SAM" id="Phobius"/>
    </source>
</evidence>
<feature type="transmembrane region" description="Helical" evidence="1">
    <location>
        <begin position="7"/>
        <end position="28"/>
    </location>
</feature>
<proteinExistence type="predicted"/>
<dbReference type="OrthoDB" id="1446424at2"/>
<keyword evidence="1" id="KW-1133">Transmembrane helix</keyword>
<sequence>MQRFEAILLFYRPYFLWSLGINIVLLIFSPFIPPIIISKLLLTIFLWYLVTETKAKQKLIFYKNLGISTFKLFASIFLIDIFITLVFTLLISEFI</sequence>
<dbReference type="AlphaFoldDB" id="A0A2K1DZE4"/>
<evidence type="ECO:0000313" key="2">
    <source>
        <dbReference type="EMBL" id="PNQ73385.1"/>
    </source>
</evidence>
<feature type="transmembrane region" description="Helical" evidence="1">
    <location>
        <begin position="34"/>
        <end position="51"/>
    </location>
</feature>
<gene>
    <name evidence="2" type="ORF">C1T31_07670</name>
</gene>
<protein>
    <submittedName>
        <fullName evidence="2">Uncharacterized protein</fullName>
    </submittedName>
</protein>